<dbReference type="GeneID" id="65562452"/>
<keyword evidence="1" id="KW-0472">Membrane</keyword>
<name>A0A8F5BMP5_SACSH</name>
<keyword evidence="1" id="KW-0812">Transmembrane</keyword>
<accession>A0A8F5BMP5</accession>
<organism evidence="2 3">
    <name type="scientific">Saccharolobus shibatae (strain ATCC 51178 / DSM 5389 / JCM 8931 / NBRC 15437 / B12)</name>
    <name type="common">Sulfolobus shibatae</name>
    <dbReference type="NCBI Taxonomy" id="523848"/>
    <lineage>
        <taxon>Archaea</taxon>
        <taxon>Thermoproteota</taxon>
        <taxon>Thermoprotei</taxon>
        <taxon>Sulfolobales</taxon>
        <taxon>Sulfolobaceae</taxon>
        <taxon>Saccharolobus</taxon>
    </lineage>
</organism>
<reference evidence="2" key="1">
    <citation type="journal article" date="2021" name="Environ. Microbiol.">
        <title>New insights into the diversity and evolution of the archaeal mobilome from three complete genomes of Saccharolobus shibatae.</title>
        <authorList>
            <person name="Medvedeva S."/>
            <person name="Brandt D."/>
            <person name="Cvirkaite-Krupovic V."/>
            <person name="Liu Y."/>
            <person name="Severinov K."/>
            <person name="Ishino S."/>
            <person name="Ishino Y."/>
            <person name="Prangishvili D."/>
            <person name="Kalinowski J."/>
            <person name="Krupovic M."/>
        </authorList>
    </citation>
    <scope>NUCLEOTIDE SEQUENCE</scope>
    <source>
        <strain evidence="2">B12</strain>
    </source>
</reference>
<dbReference type="KEGG" id="sshi:J5U23_00853"/>
<dbReference type="OrthoDB" id="43780at2157"/>
<evidence type="ECO:0008006" key="4">
    <source>
        <dbReference type="Google" id="ProtNLM"/>
    </source>
</evidence>
<dbReference type="RefSeq" id="WP_218259616.1">
    <property type="nucleotide sequence ID" value="NZ_CP077717.1"/>
</dbReference>
<protein>
    <recommendedName>
        <fullName evidence="4">NUMOD4 domain-containing protein</fullName>
    </recommendedName>
</protein>
<evidence type="ECO:0000256" key="1">
    <source>
        <dbReference type="SAM" id="Phobius"/>
    </source>
</evidence>
<evidence type="ECO:0000313" key="2">
    <source>
        <dbReference type="EMBL" id="QXJ27985.1"/>
    </source>
</evidence>
<evidence type="ECO:0000313" key="3">
    <source>
        <dbReference type="Proteomes" id="UP000694018"/>
    </source>
</evidence>
<dbReference type="AlphaFoldDB" id="A0A8F5BMP5"/>
<proteinExistence type="predicted"/>
<keyword evidence="1" id="KW-1133">Transmembrane helix</keyword>
<dbReference type="EMBL" id="CP077717">
    <property type="protein sequence ID" value="QXJ27985.1"/>
    <property type="molecule type" value="Genomic_DNA"/>
</dbReference>
<gene>
    <name evidence="2" type="ORF">J5U23_00853</name>
</gene>
<dbReference type="Proteomes" id="UP000694018">
    <property type="component" value="Chromosome"/>
</dbReference>
<sequence length="158" mass="18031">MDNIKKLKGYVGHIKINEEGKIEESSNIDYPSKLVDIIKFNLKKGNEEAKELGFNKINGFAMFGSDKSLTFMKGLAIVVDNEKADWQDLFTYYTYNKTFIITGVVLVILSILLFYYGLLTSVFNFMAPEPRIYIPTILLLIGVIFLALSKSTFSYRLE</sequence>
<feature type="transmembrane region" description="Helical" evidence="1">
    <location>
        <begin position="130"/>
        <end position="148"/>
    </location>
</feature>
<feature type="transmembrane region" description="Helical" evidence="1">
    <location>
        <begin position="99"/>
        <end position="118"/>
    </location>
</feature>